<feature type="non-terminal residue" evidence="1">
    <location>
        <position position="187"/>
    </location>
</feature>
<dbReference type="Proteomes" id="UP000553632">
    <property type="component" value="Unassembled WGS sequence"/>
</dbReference>
<gene>
    <name evidence="1" type="ORF">FOZ63_007666</name>
</gene>
<evidence type="ECO:0000313" key="1">
    <source>
        <dbReference type="EMBL" id="KAF4713292.1"/>
    </source>
</evidence>
<name>A0A7J6QYT9_PEROL</name>
<evidence type="ECO:0000313" key="2">
    <source>
        <dbReference type="Proteomes" id="UP000553632"/>
    </source>
</evidence>
<dbReference type="AlphaFoldDB" id="A0A7J6QYT9"/>
<sequence>VGILPSNRSGLVVTEELRARKHTYPAMMQEHFSPMCDWIFAAAKSSDNLQICSPTFTARYLAKYAAGEEERARVFLKASRTSETVQVDQEALRNVKVTGAAIAASSDRCKERKSTAIEGRTLSLTEAVWWLLDFPYVHLCSKYIHINTGFKQDRSGVLKRDRRHVQPGAHGNAVPAVLARRGLALPA</sequence>
<keyword evidence="2" id="KW-1185">Reference proteome</keyword>
<dbReference type="EMBL" id="JABANO010029592">
    <property type="protein sequence ID" value="KAF4713292.1"/>
    <property type="molecule type" value="Genomic_DNA"/>
</dbReference>
<organism evidence="1 2">
    <name type="scientific">Perkinsus olseni</name>
    <name type="common">Perkinsus atlanticus</name>
    <dbReference type="NCBI Taxonomy" id="32597"/>
    <lineage>
        <taxon>Eukaryota</taxon>
        <taxon>Sar</taxon>
        <taxon>Alveolata</taxon>
        <taxon>Perkinsozoa</taxon>
        <taxon>Perkinsea</taxon>
        <taxon>Perkinsida</taxon>
        <taxon>Perkinsidae</taxon>
        <taxon>Perkinsus</taxon>
    </lineage>
</organism>
<proteinExistence type="predicted"/>
<feature type="non-terminal residue" evidence="1">
    <location>
        <position position="1"/>
    </location>
</feature>
<protein>
    <submittedName>
        <fullName evidence="1">Uncharacterized protein</fullName>
    </submittedName>
</protein>
<comment type="caution">
    <text evidence="1">The sequence shown here is derived from an EMBL/GenBank/DDBJ whole genome shotgun (WGS) entry which is preliminary data.</text>
</comment>
<reference evidence="1 2" key="1">
    <citation type="submission" date="2020-04" db="EMBL/GenBank/DDBJ databases">
        <title>Perkinsus olseni comparative genomics.</title>
        <authorList>
            <person name="Bogema D.R."/>
        </authorList>
    </citation>
    <scope>NUCLEOTIDE SEQUENCE [LARGE SCALE GENOMIC DNA]</scope>
    <source>
        <strain evidence="1 2">ATCC PRA-207</strain>
    </source>
</reference>
<accession>A0A7J6QYT9</accession>
<dbReference type="OMA" id="RYIHINT"/>